<dbReference type="InterPro" id="IPR003307">
    <property type="entry name" value="W2_domain"/>
</dbReference>
<evidence type="ECO:0000256" key="3">
    <source>
        <dbReference type="ARBA" id="ARBA00022490"/>
    </source>
</evidence>
<dbReference type="Proteomes" id="UP000466442">
    <property type="component" value="Unassembled WGS sequence"/>
</dbReference>
<evidence type="ECO:0000256" key="6">
    <source>
        <dbReference type="ARBA" id="ARBA00046432"/>
    </source>
</evidence>
<dbReference type="Pfam" id="PF02020">
    <property type="entry name" value="W2"/>
    <property type="match status" value="1"/>
</dbReference>
<evidence type="ECO:0000256" key="2">
    <source>
        <dbReference type="ARBA" id="ARBA00007878"/>
    </source>
</evidence>
<evidence type="ECO:0000256" key="1">
    <source>
        <dbReference type="ARBA" id="ARBA00004514"/>
    </source>
</evidence>
<gene>
    <name evidence="9" type="ORF">GE061_006971</name>
</gene>
<evidence type="ECO:0000256" key="4">
    <source>
        <dbReference type="ARBA" id="ARBA00044144"/>
    </source>
</evidence>
<comment type="similarity">
    <text evidence="2">Belongs to the eIF-2B gamma/epsilon subunits family.</text>
</comment>
<dbReference type="SUPFAM" id="SSF48371">
    <property type="entry name" value="ARM repeat"/>
    <property type="match status" value="1"/>
</dbReference>
<dbReference type="InterPro" id="IPR056764">
    <property type="entry name" value="LbH_EIF2B3/5"/>
</dbReference>
<dbReference type="Gene3D" id="2.160.10.10">
    <property type="entry name" value="Hexapeptide repeat proteins"/>
    <property type="match status" value="1"/>
</dbReference>
<dbReference type="PANTHER" id="PTHR45887">
    <property type="entry name" value="TRANSLATION INITIATION FACTOR EIF-2B SUBUNIT EPSILON"/>
    <property type="match status" value="1"/>
</dbReference>
<dbReference type="Gene3D" id="3.90.550.10">
    <property type="entry name" value="Spore Coat Polysaccharide Biosynthesis Protein SpsA, Chain A"/>
    <property type="match status" value="1"/>
</dbReference>
<dbReference type="InterPro" id="IPR044123">
    <property type="entry name" value="W2_eIF2B_epsilon"/>
</dbReference>
<dbReference type="SMART" id="SM00515">
    <property type="entry name" value="eIF5C"/>
    <property type="match status" value="1"/>
</dbReference>
<dbReference type="InterPro" id="IPR029044">
    <property type="entry name" value="Nucleotide-diphossugar_trans"/>
</dbReference>
<dbReference type="GO" id="GO:0031369">
    <property type="term" value="F:translation initiation factor binding"/>
    <property type="evidence" value="ECO:0007669"/>
    <property type="project" value="InterPro"/>
</dbReference>
<evidence type="ECO:0000256" key="7">
    <source>
        <dbReference type="SAM" id="MobiDB-lite"/>
    </source>
</evidence>
<comment type="subunit">
    <text evidence="6">Component of the translation initiation factor 2B (eIF2B) complex which is a heterodecamer of two sets of five different subunits: alpha, beta, gamma, delta and epsilon. Subunits alpha, beta and delta comprise a regulatory subcomplex and subunits epsilon and gamma comprise a catalytic subcomplex. Within the complex, the hexameric regulatory complex resides at the center, with the two heterodimeric catalytic subcomplexes bound on opposite sides.</text>
</comment>
<dbReference type="InterPro" id="IPR051956">
    <property type="entry name" value="eIF2B_epsilon"/>
</dbReference>
<dbReference type="AlphaFoldDB" id="A0A8S9WS58"/>
<protein>
    <recommendedName>
        <fullName evidence="4">Translation initiation factor eIF2B subunit epsilon</fullName>
    </recommendedName>
    <alternativeName>
        <fullName evidence="5">eIF2B GDP-GTP exchange factor subunit epsilon</fullName>
    </alternativeName>
</protein>
<feature type="compositionally biased region" description="Acidic residues" evidence="7">
    <location>
        <begin position="427"/>
        <end position="439"/>
    </location>
</feature>
<dbReference type="GO" id="GO:0005829">
    <property type="term" value="C:cytosol"/>
    <property type="evidence" value="ECO:0007669"/>
    <property type="project" value="UniProtKB-SubCell"/>
</dbReference>
<dbReference type="Pfam" id="PF25084">
    <property type="entry name" value="LbH_EIF2B"/>
    <property type="match status" value="1"/>
</dbReference>
<name>A0A8S9WS58_APOLU</name>
<dbReference type="PROSITE" id="PS51363">
    <property type="entry name" value="W2"/>
    <property type="match status" value="1"/>
</dbReference>
<dbReference type="FunFam" id="1.25.40.180:FF:000022">
    <property type="entry name" value="Translation initiation factor eIF-2B epsilon subunit"/>
    <property type="match status" value="1"/>
</dbReference>
<dbReference type="EMBL" id="WIXP02000015">
    <property type="protein sequence ID" value="KAF6198948.1"/>
    <property type="molecule type" value="Genomic_DNA"/>
</dbReference>
<evidence type="ECO:0000313" key="10">
    <source>
        <dbReference type="Proteomes" id="UP000466442"/>
    </source>
</evidence>
<keyword evidence="10" id="KW-1185">Reference proteome</keyword>
<evidence type="ECO:0000256" key="5">
    <source>
        <dbReference type="ARBA" id="ARBA00044345"/>
    </source>
</evidence>
<dbReference type="Gene3D" id="1.25.40.180">
    <property type="match status" value="1"/>
</dbReference>
<feature type="compositionally biased region" description="Basic and acidic residues" evidence="7">
    <location>
        <begin position="402"/>
        <end position="411"/>
    </location>
</feature>
<reference evidence="9" key="1">
    <citation type="journal article" date="2021" name="Mol. Ecol. Resour.">
        <title>Apolygus lucorum genome provides insights into omnivorousness and mesophyll feeding.</title>
        <authorList>
            <person name="Liu Y."/>
            <person name="Liu H."/>
            <person name="Wang H."/>
            <person name="Huang T."/>
            <person name="Liu B."/>
            <person name="Yang B."/>
            <person name="Yin L."/>
            <person name="Li B."/>
            <person name="Zhang Y."/>
            <person name="Zhang S."/>
            <person name="Jiang F."/>
            <person name="Zhang X."/>
            <person name="Ren Y."/>
            <person name="Wang B."/>
            <person name="Wang S."/>
            <person name="Lu Y."/>
            <person name="Wu K."/>
            <person name="Fan W."/>
            <person name="Wang G."/>
        </authorList>
    </citation>
    <scope>NUCLEOTIDE SEQUENCE</scope>
    <source>
        <strain evidence="9">12Hb</strain>
    </source>
</reference>
<feature type="region of interest" description="Disordered" evidence="7">
    <location>
        <begin position="402"/>
        <end position="439"/>
    </location>
</feature>
<dbReference type="GO" id="GO:0003743">
    <property type="term" value="F:translation initiation factor activity"/>
    <property type="evidence" value="ECO:0007669"/>
    <property type="project" value="TreeGrafter"/>
</dbReference>
<comment type="subcellular location">
    <subcellularLocation>
        <location evidence="1">Cytoplasm</location>
        <location evidence="1">Cytosol</location>
    </subcellularLocation>
</comment>
<evidence type="ECO:0000313" key="9">
    <source>
        <dbReference type="EMBL" id="KAF6198948.1"/>
    </source>
</evidence>
<dbReference type="InterPro" id="IPR016024">
    <property type="entry name" value="ARM-type_fold"/>
</dbReference>
<sequence>MQRKEAVQKEDVVQAVIIADAYHNTFRPVTDFPTLMPLVNKPLLEYTLRCLSSAKVDEAIVFCTSDTEDVKSFISNQEWGRMSVSVVTSDRCGSLGDAMRDLDAKALIRGDFILLSGNLVGNLELLPALENHKKIQKSDKGAAMTLIFKNCGKKSRSSEDELFLGIDNKTDRVIAFQRRLNGGMMEVDMEAILGHGQVDIRNDLLDCKICVCSVSVPPLFSDNFDFQTLDDFVHGLIINEDILASTVYSYILPNDQYAAGVTSWQNYHYISMDIIHRWTYPFVPDRWEDEPYTINRNSVYLQNDVALAKDCRLRSNVVIGSKSSIHEMASIASSVIGKNCSIGANCVITNSHIFDNVNIASGSTLDYCVVGNGSNIGDGVVLKDCIVGQGTTLEKDSLIEHQRIQRSKTSESNEPVGVKAFTYKSDSEDESDDEDSEDEGYVAPAWRGLLVEPSPIIEVAEDSDSDGGDSMRPESPIQDDANLFYSEVVDSMLRGYEDKLPCTNLVLEINSSRYAYNVPLNEVNYNVVRAILTLQHDFSWDSLTNRIKYFMPLFVNYVRNASAMIDCLNAIEDVAEINPPLTSVSMKLIHLLYDKDVLEEDAIMKWFSHPRNPCEGQSIRKVVKPFIEWLENTESEEEEEED</sequence>
<organism evidence="9 10">
    <name type="scientific">Apolygus lucorum</name>
    <name type="common">Small green plant bug</name>
    <name type="synonym">Lygocoris lucorum</name>
    <dbReference type="NCBI Taxonomy" id="248454"/>
    <lineage>
        <taxon>Eukaryota</taxon>
        <taxon>Metazoa</taxon>
        <taxon>Ecdysozoa</taxon>
        <taxon>Arthropoda</taxon>
        <taxon>Hexapoda</taxon>
        <taxon>Insecta</taxon>
        <taxon>Pterygota</taxon>
        <taxon>Neoptera</taxon>
        <taxon>Paraneoptera</taxon>
        <taxon>Hemiptera</taxon>
        <taxon>Heteroptera</taxon>
        <taxon>Panheteroptera</taxon>
        <taxon>Cimicomorpha</taxon>
        <taxon>Miridae</taxon>
        <taxon>Mirini</taxon>
        <taxon>Apolygus</taxon>
    </lineage>
</organism>
<proteinExistence type="inferred from homology"/>
<dbReference type="GO" id="GO:0005851">
    <property type="term" value="C:eukaryotic translation initiation factor 2B complex"/>
    <property type="evidence" value="ECO:0007669"/>
    <property type="project" value="TreeGrafter"/>
</dbReference>
<dbReference type="PANTHER" id="PTHR45887:SF1">
    <property type="entry name" value="TRANSLATION INITIATION FACTOR EIF-2B SUBUNIT EPSILON"/>
    <property type="match status" value="1"/>
</dbReference>
<accession>A0A8S9WS58</accession>
<dbReference type="OrthoDB" id="424572at2759"/>
<dbReference type="SUPFAM" id="SSF53448">
    <property type="entry name" value="Nucleotide-diphospho-sugar transferases"/>
    <property type="match status" value="1"/>
</dbReference>
<evidence type="ECO:0000259" key="8">
    <source>
        <dbReference type="PROSITE" id="PS51363"/>
    </source>
</evidence>
<feature type="domain" description="W2" evidence="8">
    <location>
        <begin position="478"/>
        <end position="640"/>
    </location>
</feature>
<dbReference type="CDD" id="cd11558">
    <property type="entry name" value="W2_eIF2B_epsilon"/>
    <property type="match status" value="1"/>
</dbReference>
<keyword evidence="3" id="KW-0963">Cytoplasm</keyword>
<comment type="caution">
    <text evidence="9">The sequence shown here is derived from an EMBL/GenBank/DDBJ whole genome shotgun (WGS) entry which is preliminary data.</text>
</comment>
<dbReference type="GO" id="GO:0005085">
    <property type="term" value="F:guanyl-nucleotide exchange factor activity"/>
    <property type="evidence" value="ECO:0007669"/>
    <property type="project" value="InterPro"/>
</dbReference>